<dbReference type="InterPro" id="IPR040707">
    <property type="entry name" value="FGAR-AT_N"/>
</dbReference>
<evidence type="ECO:0000313" key="15">
    <source>
        <dbReference type="EMBL" id="MDT0619116.1"/>
    </source>
</evidence>
<feature type="binding site" evidence="10">
    <location>
        <position position="884"/>
    </location>
    <ligand>
        <name>ATP</name>
        <dbReference type="ChEBI" id="CHEBI:30616"/>
    </ligand>
</feature>
<keyword evidence="7 10" id="KW-0067">ATP-binding</keyword>
<evidence type="ECO:0000256" key="4">
    <source>
        <dbReference type="ARBA" id="ARBA00022723"/>
    </source>
</evidence>
<dbReference type="HAMAP" id="MF_00419">
    <property type="entry name" value="PurL_1"/>
    <property type="match status" value="1"/>
</dbReference>
<feature type="active site" evidence="10">
    <location>
        <position position="1255"/>
    </location>
</feature>
<feature type="domain" description="PurM-like C-terminal" evidence="11">
    <location>
        <begin position="821"/>
        <end position="962"/>
    </location>
</feature>
<evidence type="ECO:0000256" key="2">
    <source>
        <dbReference type="ARBA" id="ARBA00008608"/>
    </source>
</evidence>
<dbReference type="SUPFAM" id="SSF55326">
    <property type="entry name" value="PurM N-terminal domain-like"/>
    <property type="match status" value="2"/>
</dbReference>
<feature type="active site" evidence="10">
    <location>
        <position position="1257"/>
    </location>
</feature>
<feature type="domain" description="Phosphoribosylformylglycinamidine synthase N-terminal" evidence="13">
    <location>
        <begin position="42"/>
        <end position="153"/>
    </location>
</feature>
<evidence type="ECO:0000256" key="1">
    <source>
        <dbReference type="ARBA" id="ARBA00004920"/>
    </source>
</evidence>
<feature type="active site" description="Nucleophile" evidence="10">
    <location>
        <position position="1130"/>
    </location>
</feature>
<dbReference type="Pfam" id="PF13507">
    <property type="entry name" value="GATase_5"/>
    <property type="match status" value="1"/>
</dbReference>
<dbReference type="RefSeq" id="WP_311659439.1">
    <property type="nucleotide sequence ID" value="NZ_JAVRHY010000010.1"/>
</dbReference>
<evidence type="ECO:0000256" key="9">
    <source>
        <dbReference type="ARBA" id="ARBA00022962"/>
    </source>
</evidence>
<evidence type="ECO:0000256" key="5">
    <source>
        <dbReference type="ARBA" id="ARBA00022741"/>
    </source>
</evidence>
<evidence type="ECO:0000256" key="6">
    <source>
        <dbReference type="ARBA" id="ARBA00022755"/>
    </source>
</evidence>
<dbReference type="SMART" id="SM01211">
    <property type="entry name" value="GATase_5"/>
    <property type="match status" value="1"/>
</dbReference>
<accession>A0ABU3B9G6</accession>
<dbReference type="SUPFAM" id="SSF109736">
    <property type="entry name" value="FGAM synthase PurL, linker domain"/>
    <property type="match status" value="1"/>
</dbReference>
<dbReference type="Gene3D" id="1.10.8.750">
    <property type="entry name" value="Phosphoribosylformylglycinamidine synthase, linker domain"/>
    <property type="match status" value="1"/>
</dbReference>
<dbReference type="EMBL" id="JAVRHY010000010">
    <property type="protein sequence ID" value="MDT0619116.1"/>
    <property type="molecule type" value="Genomic_DNA"/>
</dbReference>
<comment type="function">
    <text evidence="10">Phosphoribosylformylglycinamidine synthase involved in the purines biosynthetic pathway. Catalyzes the ATP-dependent conversion of formylglycinamide ribonucleotide (FGAR) and glutamine to yield formylglycinamidine ribonucleotide (FGAM) and glutamate.</text>
</comment>
<dbReference type="InterPro" id="IPR029062">
    <property type="entry name" value="Class_I_gatase-like"/>
</dbReference>
<comment type="subunit">
    <text evidence="10">Monomer.</text>
</comment>
<feature type="domain" description="Phosphoribosylformylglycinamidine synthase linker" evidence="12">
    <location>
        <begin position="174"/>
        <end position="223"/>
    </location>
</feature>
<name>A0ABU3B9G6_9GAMM</name>
<comment type="pathway">
    <text evidence="1 10">Purine metabolism; IMP biosynthesis via de novo pathway; 5-amino-1-(5-phospho-D-ribosyl)imidazole from N(2)-formyl-N(1)-(5-phospho-D-ribosyl)glycinamide: step 1/2.</text>
</comment>
<dbReference type="SUPFAM" id="SSF82697">
    <property type="entry name" value="PurS-like"/>
    <property type="match status" value="1"/>
</dbReference>
<evidence type="ECO:0000259" key="12">
    <source>
        <dbReference type="Pfam" id="PF18072"/>
    </source>
</evidence>
<dbReference type="Proteomes" id="UP001259982">
    <property type="component" value="Unassembled WGS sequence"/>
</dbReference>
<evidence type="ECO:0000259" key="13">
    <source>
        <dbReference type="Pfam" id="PF18076"/>
    </source>
</evidence>
<dbReference type="Pfam" id="PF22689">
    <property type="entry name" value="FGAR-AT_PurM_N-like"/>
    <property type="match status" value="1"/>
</dbReference>
<comment type="subcellular location">
    <subcellularLocation>
        <location evidence="10">Cytoplasm</location>
    </subcellularLocation>
</comment>
<comment type="catalytic activity">
    <reaction evidence="10">
        <text>N(2)-formyl-N(1)-(5-phospho-beta-D-ribosyl)glycinamide + L-glutamine + ATP + H2O = 2-formamido-N(1)-(5-O-phospho-beta-D-ribosyl)acetamidine + L-glutamate + ADP + phosphate + H(+)</text>
        <dbReference type="Rhea" id="RHEA:17129"/>
        <dbReference type="ChEBI" id="CHEBI:15377"/>
        <dbReference type="ChEBI" id="CHEBI:15378"/>
        <dbReference type="ChEBI" id="CHEBI:29985"/>
        <dbReference type="ChEBI" id="CHEBI:30616"/>
        <dbReference type="ChEBI" id="CHEBI:43474"/>
        <dbReference type="ChEBI" id="CHEBI:58359"/>
        <dbReference type="ChEBI" id="CHEBI:147286"/>
        <dbReference type="ChEBI" id="CHEBI:147287"/>
        <dbReference type="ChEBI" id="CHEBI:456216"/>
        <dbReference type="EC" id="6.3.5.3"/>
    </reaction>
</comment>
<dbReference type="InterPro" id="IPR055181">
    <property type="entry name" value="FGAR-AT_PurM_N-like"/>
</dbReference>
<keyword evidence="4 10" id="KW-0479">Metal-binding</keyword>
<feature type="binding site" evidence="10">
    <location>
        <begin position="388"/>
        <end position="390"/>
    </location>
    <ligand>
        <name>ATP</name>
        <dbReference type="ChEBI" id="CHEBI:30616"/>
    </ligand>
</feature>
<feature type="binding site" evidence="10">
    <location>
        <position position="675"/>
    </location>
    <ligand>
        <name>ATP</name>
        <dbReference type="ChEBI" id="CHEBI:30616"/>
    </ligand>
</feature>
<evidence type="ECO:0000313" key="16">
    <source>
        <dbReference type="Proteomes" id="UP001259982"/>
    </source>
</evidence>
<dbReference type="CDD" id="cd01740">
    <property type="entry name" value="GATase1_FGAR_AT"/>
    <property type="match status" value="1"/>
</dbReference>
<dbReference type="CDD" id="cd02204">
    <property type="entry name" value="PurL_repeat2"/>
    <property type="match status" value="1"/>
</dbReference>
<proteinExistence type="inferred from homology"/>
<feature type="binding site" evidence="10">
    <location>
        <position position="676"/>
    </location>
    <ligand>
        <name>Mg(2+)</name>
        <dbReference type="ChEBI" id="CHEBI:18420"/>
    </ligand>
</feature>
<feature type="binding site" evidence="10">
    <location>
        <position position="715"/>
    </location>
    <ligand>
        <name>Mg(2+)</name>
        <dbReference type="ChEBI" id="CHEBI:18420"/>
    </ligand>
</feature>
<dbReference type="SUPFAM" id="SSF56042">
    <property type="entry name" value="PurM C-terminal domain-like"/>
    <property type="match status" value="2"/>
</dbReference>
<keyword evidence="6 10" id="KW-0658">Purine biosynthesis</keyword>
<dbReference type="InterPro" id="IPR010073">
    <property type="entry name" value="PurL_large"/>
</dbReference>
<feature type="domain" description="FGAR-AT PurM N-terminal-like" evidence="14">
    <location>
        <begin position="645"/>
        <end position="804"/>
    </location>
</feature>
<keyword evidence="10" id="KW-0963">Cytoplasm</keyword>
<dbReference type="EC" id="6.3.5.3" evidence="10"/>
<feature type="binding site" evidence="10">
    <location>
        <position position="719"/>
    </location>
    <ligand>
        <name>Mg(2+)</name>
        <dbReference type="ChEBI" id="CHEBI:18420"/>
    </ligand>
</feature>
<comment type="caution">
    <text evidence="10">Lacks conserved residue(s) required for the propagation of feature annotation.</text>
</comment>
<evidence type="ECO:0000256" key="3">
    <source>
        <dbReference type="ARBA" id="ARBA00022598"/>
    </source>
</evidence>
<comment type="caution">
    <text evidence="15">The sequence shown here is derived from an EMBL/GenBank/DDBJ whole genome shotgun (WGS) entry which is preliminary data.</text>
</comment>
<dbReference type="InterPro" id="IPR010918">
    <property type="entry name" value="PurM-like_C_dom"/>
</dbReference>
<sequence length="1291" mass="137708">MAQHRRTLILAGQAAFSAFRLEAQRHRLRAAGVSVRGLAARHLYVASVDAGWTDDHTTRLRTLLPAGLADWPAEAPPGPVVVPRLGTVSPWSSKAEDIARNCGLPHLQRLERGVAWAIDADDQDMSREALWRELHDPMTESVLTDASALPDLFETPPAGTLRRVDLGEDPLAALTSANRDWGLALSPDEIDYLAREYARLDRSPTDAELVMFAQINSEHCRHKIFNADWTIDGQAMPASLFRMIQASHAASPDGVLSAYKDNAAVVTGATALRFFAGADRSYRGETEPVHLVMKVETHNHPTAIAPDPGAATGCGGEIRDEAATGRGARTKAGLCGFSVSNLRLPGYEQPWEIDHGRPQRVASARQIMLEAPIGAARYNNEFGRPNLTGYFRTFEQEGPDGLRGYHKPIMMAGGMGNIRGSHVEKQSVSVDARLIVLGGPAMRIGLGGGAASSMASGRSSEALDFASVQRANPEMERRCQEVIDGCWAMGDSNPIASIHDVGAGGLSNALPEIIDADGRGASIRLRDIHSADASLSPMEIWCNEAQERYVLAVAADSLSVFEALCRRERCPMAVVGEAIAEPHLQVRDNAADAPVDMPMPVLLGKTPKMHREGRRPASVAGRPLPEGVNLQEAAYRVLRLPTVADKSFLITIGDRSIGGQVAREQMVGPWQVPVADCAVTTTGFTGTSGEAMAMGERAPLAVLDAPASGRMAVAEALTNLATARIERLSDVRLSANWMAACGDAEEDARLFDTVRAVGEQLCPALGIAIPVGKDSLSMRTIWEQDGQSRDMRAPVSLIVSAFAPVLDAGATLTPQLRPLPDSRLILLAPNGEQARLGGSALAQVYGVEAGPPPDVDNPATLRALFDTVQSLNAAGRILAYHDRSDGGLWATLCEMAFAGRTGLEVDLGQLAGGPLAALFNEEPGAVIQVASADAAPILGQCREAGLAATDLGVVAVDRGIRIHGDGDCLLDEDRIDLHRAWSETSYRLKALRDDPDCAREEYDALLDADDPGLPVAPGFDPAEDPAAPYLNLTRPRVAILREQGVNGHLEMAWAFHAAGFEAVDVHMSELLAGSASLRDFQGLAACGGFSYGDVLGAGRGWAGTILNNPALREAFAAFFADERHFALGVCNGCQMLSHLADLIPGTDDWPRFLENRSAQFEARTVAVEVLPSRSVLLDGMAGARVPIAVAHGEGRVAYADDAAAQRLTAAGQLSLRYVDNAGGPAARYPANPNGSPGGATGFCNADGRVLILMPHPERVTRAVTQSWRPAAWTGERAPWARLFANARRFCD</sequence>
<keyword evidence="8 10" id="KW-0460">Magnesium</keyword>
<dbReference type="PANTHER" id="PTHR10099:SF1">
    <property type="entry name" value="PHOSPHORIBOSYLFORMYLGLYCINAMIDINE SYNTHASE"/>
    <property type="match status" value="1"/>
</dbReference>
<evidence type="ECO:0000256" key="8">
    <source>
        <dbReference type="ARBA" id="ARBA00022842"/>
    </source>
</evidence>
<protein>
    <recommendedName>
        <fullName evidence="10">Phosphoribosylformylglycinamidine synthase</fullName>
        <shortName evidence="10">FGAM synthase</shortName>
        <shortName evidence="10">FGAMS</shortName>
        <ecNumber evidence="10">6.3.5.3</ecNumber>
    </recommendedName>
    <alternativeName>
        <fullName evidence="10">Formylglycinamide ribonucleotide amidotransferase</fullName>
        <shortName evidence="10">FGAR amidotransferase</shortName>
        <shortName evidence="10">FGAR-AT</shortName>
    </alternativeName>
</protein>
<dbReference type="Gene3D" id="3.30.1330.10">
    <property type="entry name" value="PurM-like, N-terminal domain"/>
    <property type="match status" value="2"/>
</dbReference>
<organism evidence="15 16">
    <name type="scientific">Spectribacter acetivorans</name>
    <dbReference type="NCBI Taxonomy" id="3075603"/>
    <lineage>
        <taxon>Bacteria</taxon>
        <taxon>Pseudomonadati</taxon>
        <taxon>Pseudomonadota</taxon>
        <taxon>Gammaproteobacteria</taxon>
        <taxon>Salinisphaerales</taxon>
        <taxon>Salinisphaeraceae</taxon>
        <taxon>Spectribacter</taxon>
    </lineage>
</organism>
<dbReference type="InterPro" id="IPR036921">
    <property type="entry name" value="PurM-like_N_sf"/>
</dbReference>
<dbReference type="CDD" id="cd02203">
    <property type="entry name" value="PurL_repeat1"/>
    <property type="match status" value="1"/>
</dbReference>
<dbReference type="Gene3D" id="3.40.50.880">
    <property type="match status" value="1"/>
</dbReference>
<feature type="domain" description="PurM-like C-terminal" evidence="11">
    <location>
        <begin position="432"/>
        <end position="588"/>
    </location>
</feature>
<dbReference type="Pfam" id="PF18076">
    <property type="entry name" value="FGAR-AT_N"/>
    <property type="match status" value="1"/>
</dbReference>
<gene>
    <name evidence="10 15" type="primary">purL</name>
    <name evidence="15" type="synonym">purI</name>
    <name evidence="15" type="ORF">RM531_11580</name>
</gene>
<evidence type="ECO:0000259" key="11">
    <source>
        <dbReference type="Pfam" id="PF02769"/>
    </source>
</evidence>
<dbReference type="NCBIfam" id="NF003672">
    <property type="entry name" value="PRK05297.1"/>
    <property type="match status" value="1"/>
</dbReference>
<dbReference type="Pfam" id="PF02769">
    <property type="entry name" value="AIRS_C"/>
    <property type="match status" value="2"/>
</dbReference>
<keyword evidence="9 10" id="KW-0315">Glutamine amidotransferase</keyword>
<dbReference type="NCBIfam" id="TIGR01735">
    <property type="entry name" value="FGAM_synt"/>
    <property type="match status" value="1"/>
</dbReference>
<keyword evidence="5 10" id="KW-0547">Nucleotide-binding</keyword>
<dbReference type="InterPro" id="IPR041609">
    <property type="entry name" value="PurL_linker"/>
</dbReference>
<reference evidence="15 16" key="1">
    <citation type="submission" date="2023-09" db="EMBL/GenBank/DDBJ databases">
        <authorList>
            <person name="Rey-Velasco X."/>
        </authorList>
    </citation>
    <scope>NUCLEOTIDE SEQUENCE [LARGE SCALE GENOMIC DNA]</scope>
    <source>
        <strain evidence="15 16">P385</strain>
    </source>
</reference>
<dbReference type="InterPro" id="IPR036676">
    <property type="entry name" value="PurM-like_C_sf"/>
</dbReference>
<keyword evidence="16" id="KW-1185">Reference proteome</keyword>
<dbReference type="InterPro" id="IPR036604">
    <property type="entry name" value="PurS-like_sf"/>
</dbReference>
<dbReference type="PROSITE" id="PS51273">
    <property type="entry name" value="GATASE_TYPE_1"/>
    <property type="match status" value="1"/>
</dbReference>
<comment type="similarity">
    <text evidence="2 10">In the N-terminal section; belongs to the FGAMS family.</text>
</comment>
<feature type="binding site" evidence="10">
    <location>
        <position position="882"/>
    </location>
    <ligand>
        <name>Mg(2+)</name>
        <dbReference type="ChEBI" id="CHEBI:18420"/>
    </ligand>
</feature>
<evidence type="ECO:0000259" key="14">
    <source>
        <dbReference type="Pfam" id="PF22689"/>
    </source>
</evidence>
<keyword evidence="3 10" id="KW-0436">Ligase</keyword>
<dbReference type="Pfam" id="PF18072">
    <property type="entry name" value="FGAR-AT_linker"/>
    <property type="match status" value="1"/>
</dbReference>
<dbReference type="PANTHER" id="PTHR10099">
    <property type="entry name" value="PHOSPHORIBOSYLFORMYLGLYCINAMIDINE SYNTHASE"/>
    <property type="match status" value="1"/>
</dbReference>
<dbReference type="GO" id="GO:0004642">
    <property type="term" value="F:phosphoribosylformylglycinamidine synthase activity"/>
    <property type="evidence" value="ECO:0007669"/>
    <property type="project" value="UniProtKB-EC"/>
</dbReference>
<evidence type="ECO:0000256" key="7">
    <source>
        <dbReference type="ARBA" id="ARBA00022840"/>
    </source>
</evidence>
<evidence type="ECO:0000256" key="10">
    <source>
        <dbReference type="HAMAP-Rule" id="MF_00419"/>
    </source>
</evidence>
<dbReference type="SUPFAM" id="SSF52317">
    <property type="entry name" value="Class I glutamine amidotransferase-like"/>
    <property type="match status" value="1"/>
</dbReference>
<dbReference type="Gene3D" id="3.90.650.10">
    <property type="entry name" value="PurM-like C-terminal domain"/>
    <property type="match status" value="2"/>
</dbReference>